<protein>
    <submittedName>
        <fullName evidence="3">Uncharacterized protein</fullName>
    </submittedName>
</protein>
<dbReference type="InParanoid" id="W3XQ81"/>
<feature type="compositionally biased region" description="Acidic residues" evidence="1">
    <location>
        <begin position="179"/>
        <end position="189"/>
    </location>
</feature>
<evidence type="ECO:0000313" key="4">
    <source>
        <dbReference type="Proteomes" id="UP000030651"/>
    </source>
</evidence>
<name>W3XQ81_PESFW</name>
<proteinExistence type="predicted"/>
<reference evidence="4" key="1">
    <citation type="journal article" date="2015" name="BMC Genomics">
        <title>Genomic and transcriptomic analysis of the endophytic fungus Pestalotiopsis fici reveals its lifestyle and high potential for synthesis of natural products.</title>
        <authorList>
            <person name="Wang X."/>
            <person name="Zhang X."/>
            <person name="Liu L."/>
            <person name="Xiang M."/>
            <person name="Wang W."/>
            <person name="Sun X."/>
            <person name="Che Y."/>
            <person name="Guo L."/>
            <person name="Liu G."/>
            <person name="Guo L."/>
            <person name="Wang C."/>
            <person name="Yin W.B."/>
            <person name="Stadler M."/>
            <person name="Zhang X."/>
            <person name="Liu X."/>
        </authorList>
    </citation>
    <scope>NUCLEOTIDE SEQUENCE [LARGE SCALE GENOMIC DNA]</scope>
    <source>
        <strain evidence="4">W106-1 / CGMCC3.15140</strain>
    </source>
</reference>
<evidence type="ECO:0000313" key="3">
    <source>
        <dbReference type="EMBL" id="ETS87411.1"/>
    </source>
</evidence>
<evidence type="ECO:0000256" key="1">
    <source>
        <dbReference type="SAM" id="MobiDB-lite"/>
    </source>
</evidence>
<dbReference type="AlphaFoldDB" id="W3XQ81"/>
<dbReference type="EMBL" id="KI912109">
    <property type="protein sequence ID" value="ETS87411.1"/>
    <property type="molecule type" value="Genomic_DNA"/>
</dbReference>
<sequence length="189" mass="20415">MLFKGTWCLFPLLVASVNAAPHEKRSIQTGKRVLAYGENITGFAVYADTDGFAVIADPENDNSELFEASWTLDTDGALAWNVSFSVPHNASANVTEDTASFYILPDADFAQSGFTVNGSTPDGAETEGFVLYGHDIMFSSGDSLQSKFWAQNTSSGYWNLVWNTEGSSKSDSVPVMLMTDDDDDDSSSS</sequence>
<dbReference type="GeneID" id="19266252"/>
<evidence type="ECO:0000256" key="2">
    <source>
        <dbReference type="SAM" id="SignalP"/>
    </source>
</evidence>
<dbReference type="OMA" id="APHEKRS"/>
<organism evidence="3 4">
    <name type="scientific">Pestalotiopsis fici (strain W106-1 / CGMCC3.15140)</name>
    <dbReference type="NCBI Taxonomy" id="1229662"/>
    <lineage>
        <taxon>Eukaryota</taxon>
        <taxon>Fungi</taxon>
        <taxon>Dikarya</taxon>
        <taxon>Ascomycota</taxon>
        <taxon>Pezizomycotina</taxon>
        <taxon>Sordariomycetes</taxon>
        <taxon>Xylariomycetidae</taxon>
        <taxon>Amphisphaeriales</taxon>
        <taxon>Sporocadaceae</taxon>
        <taxon>Pestalotiopsis</taxon>
    </lineage>
</organism>
<feature type="signal peptide" evidence="2">
    <location>
        <begin position="1"/>
        <end position="19"/>
    </location>
</feature>
<feature type="region of interest" description="Disordered" evidence="1">
    <location>
        <begin position="167"/>
        <end position="189"/>
    </location>
</feature>
<accession>W3XQ81</accession>
<keyword evidence="4" id="KW-1185">Reference proteome</keyword>
<dbReference type="KEGG" id="pfy:PFICI_01239"/>
<dbReference type="Proteomes" id="UP000030651">
    <property type="component" value="Unassembled WGS sequence"/>
</dbReference>
<dbReference type="HOGENOM" id="CLU_100635_1_1_1"/>
<dbReference type="OrthoDB" id="5230873at2759"/>
<gene>
    <name evidence="3" type="ORF">PFICI_01239</name>
</gene>
<keyword evidence="2" id="KW-0732">Signal</keyword>
<dbReference type="RefSeq" id="XP_007828011.1">
    <property type="nucleotide sequence ID" value="XM_007829820.1"/>
</dbReference>
<feature type="chain" id="PRO_5004835340" evidence="2">
    <location>
        <begin position="20"/>
        <end position="189"/>
    </location>
</feature>
<dbReference type="eggNOG" id="ENOG502RR3W">
    <property type="taxonomic scope" value="Eukaryota"/>
</dbReference>